<comment type="caution">
    <text evidence="2">The sequence shown here is derived from an EMBL/GenBank/DDBJ whole genome shotgun (WGS) entry which is preliminary data.</text>
</comment>
<feature type="compositionally biased region" description="Acidic residues" evidence="1">
    <location>
        <begin position="42"/>
        <end position="57"/>
    </location>
</feature>
<evidence type="ECO:0000256" key="1">
    <source>
        <dbReference type="SAM" id="MobiDB-lite"/>
    </source>
</evidence>
<dbReference type="AlphaFoldDB" id="A0AAD5SRZ5"/>
<evidence type="ECO:0000313" key="2">
    <source>
        <dbReference type="EMBL" id="KAJ3091716.1"/>
    </source>
</evidence>
<proteinExistence type="predicted"/>
<name>A0AAD5SRZ5_9FUNG</name>
<dbReference type="Proteomes" id="UP001211907">
    <property type="component" value="Unassembled WGS sequence"/>
</dbReference>
<keyword evidence="3" id="KW-1185">Reference proteome</keyword>
<sequence>MRPTNNVIRQYQIEIKNLFKEPDEPKQYNNKSLPETYKQNDTSEEEEDLGIGSEEESDIEIDNVLDIQGLVEVME</sequence>
<organism evidence="2 3">
    <name type="scientific">Physocladia obscura</name>
    <dbReference type="NCBI Taxonomy" id="109957"/>
    <lineage>
        <taxon>Eukaryota</taxon>
        <taxon>Fungi</taxon>
        <taxon>Fungi incertae sedis</taxon>
        <taxon>Chytridiomycota</taxon>
        <taxon>Chytridiomycota incertae sedis</taxon>
        <taxon>Chytridiomycetes</taxon>
        <taxon>Chytridiales</taxon>
        <taxon>Chytriomycetaceae</taxon>
        <taxon>Physocladia</taxon>
    </lineage>
</organism>
<protein>
    <submittedName>
        <fullName evidence="2">Uncharacterized protein</fullName>
    </submittedName>
</protein>
<gene>
    <name evidence="2" type="ORF">HK100_007116</name>
</gene>
<feature type="compositionally biased region" description="Polar residues" evidence="1">
    <location>
        <begin position="27"/>
        <end position="40"/>
    </location>
</feature>
<dbReference type="EMBL" id="JADGJH010003335">
    <property type="protein sequence ID" value="KAJ3091716.1"/>
    <property type="molecule type" value="Genomic_DNA"/>
</dbReference>
<reference evidence="2" key="1">
    <citation type="submission" date="2020-05" db="EMBL/GenBank/DDBJ databases">
        <title>Phylogenomic resolution of chytrid fungi.</title>
        <authorList>
            <person name="Stajich J.E."/>
            <person name="Amses K."/>
            <person name="Simmons R."/>
            <person name="Seto K."/>
            <person name="Myers J."/>
            <person name="Bonds A."/>
            <person name="Quandt C.A."/>
            <person name="Barry K."/>
            <person name="Liu P."/>
            <person name="Grigoriev I."/>
            <person name="Longcore J.E."/>
            <person name="James T.Y."/>
        </authorList>
    </citation>
    <scope>NUCLEOTIDE SEQUENCE</scope>
    <source>
        <strain evidence="2">JEL0513</strain>
    </source>
</reference>
<feature type="region of interest" description="Disordered" evidence="1">
    <location>
        <begin position="18"/>
        <end position="57"/>
    </location>
</feature>
<evidence type="ECO:0000313" key="3">
    <source>
        <dbReference type="Proteomes" id="UP001211907"/>
    </source>
</evidence>
<feature type="non-terminal residue" evidence="2">
    <location>
        <position position="75"/>
    </location>
</feature>
<accession>A0AAD5SRZ5</accession>